<evidence type="ECO:0000256" key="1">
    <source>
        <dbReference type="SAM" id="MobiDB-lite"/>
    </source>
</evidence>
<protein>
    <recommendedName>
        <fullName evidence="3">Phosphoprotein</fullName>
    </recommendedName>
</protein>
<evidence type="ECO:0008006" key="3">
    <source>
        <dbReference type="Google" id="ProtNLM"/>
    </source>
</evidence>
<evidence type="ECO:0000313" key="2">
    <source>
        <dbReference type="EMBL" id="DBA56623.1"/>
    </source>
</evidence>
<reference evidence="2" key="1">
    <citation type="journal article" date="2024" name="Microb. Genom.">
        <title>The hidden RNA viruses in Blattodea (cockroach and termite).</title>
        <authorList>
            <person name="Fan J."/>
            <person name="Jiang S."/>
            <person name="Li W."/>
            <person name="Li J."/>
            <person name="Pang R."/>
            <person name="Wu H."/>
        </authorList>
    </citation>
    <scope>NUCLEOTIDE SEQUENCE</scope>
    <source>
        <strain evidence="2">CI2015</strain>
    </source>
</reference>
<proteinExistence type="predicted"/>
<feature type="compositionally biased region" description="Basic and acidic residues" evidence="1">
    <location>
        <begin position="169"/>
        <end position="179"/>
    </location>
</feature>
<accession>A0AAT9JG74</accession>
<sequence length="514" mass="57161">MEYSDKKKNPSVKDISDPNSKIEQLDLEDILKLTEPSSKEFGFYHLNAERNLALSKLGFDYQTSGIPKDHTEFFRRVDQLRTPEPRNTQNLSLLSRGKLINLDILNKRSALGKKPITKSITNSTYLHLENSKNNIFTELVEEIDMATSDKEKLPEVELSASSEEEDQEERLLGEGQSESHTRILEAEEAQNLTPSLVETIATRSPSNIDISHLYTSPPLPLLETPSSQSNEKTTKHVTIKKIPIEATKRPIPKLVVGETPVKASTSKENNDDESALRDITLTGFGSLASMISDLHEGQSKLLLLMGTLVGKVDSIETRMSEMELSISILKGAIGTMDADVKNLLQKQPSQIISTPHIASSFPEQMLKPSASEKPAQSEEDQKEIDKAKAHYKEYLSGLKMKHLDEQTFVQAHLMGGLKSYFAKVYPGKNGVEYQLELVQVGDARGEHFMAIDRALMRLRSSLHKPVYLPVDPTVPIYPGISAQSTVEAPPQATGLGSTSIDPKSLYTHIRSIYK</sequence>
<feature type="region of interest" description="Disordered" evidence="1">
    <location>
        <begin position="147"/>
        <end position="179"/>
    </location>
</feature>
<name>A0AAT9JG74_9MONO</name>
<dbReference type="EMBL" id="BK067117">
    <property type="protein sequence ID" value="DBA56623.1"/>
    <property type="molecule type" value="Viral_cRNA"/>
</dbReference>
<organism evidence="2">
    <name type="scientific">Macrotermes bellicosus lispivirus 1</name>
    <dbReference type="NCBI Taxonomy" id="3133480"/>
    <lineage>
        <taxon>Viruses</taxon>
        <taxon>Riboviria</taxon>
        <taxon>Orthornavirae</taxon>
        <taxon>Negarnaviricota</taxon>
        <taxon>Haploviricotina</taxon>
        <taxon>Monjiviricetes</taxon>
        <taxon>Mononegavirales</taxon>
        <taxon>Lispiviridae</taxon>
    </lineage>
</organism>